<name>A0A428MJV2_9BACT</name>
<dbReference type="CDD" id="cd09128">
    <property type="entry name" value="PLDc_unchar1_2"/>
    <property type="match status" value="1"/>
</dbReference>
<dbReference type="EMBL" id="RSDW01000001">
    <property type="protein sequence ID" value="RSL17152.1"/>
    <property type="molecule type" value="Genomic_DNA"/>
</dbReference>
<feature type="domain" description="PLD phosphodiesterase" evidence="7">
    <location>
        <begin position="88"/>
        <end position="115"/>
    </location>
</feature>
<evidence type="ECO:0000259" key="7">
    <source>
        <dbReference type="PROSITE" id="PS50035"/>
    </source>
</evidence>
<evidence type="ECO:0000313" key="9">
    <source>
        <dbReference type="Proteomes" id="UP000269669"/>
    </source>
</evidence>
<keyword evidence="5" id="KW-0442">Lipid degradation</keyword>
<dbReference type="CDD" id="cd09127">
    <property type="entry name" value="PLDc_unchar1_1"/>
    <property type="match status" value="1"/>
</dbReference>
<comment type="caution">
    <text evidence="8">The sequence shown here is derived from an EMBL/GenBank/DDBJ whole genome shotgun (WGS) entry which is preliminary data.</text>
</comment>
<evidence type="ECO:0000256" key="3">
    <source>
        <dbReference type="ARBA" id="ARBA00012027"/>
    </source>
</evidence>
<dbReference type="GO" id="GO:0016891">
    <property type="term" value="F:RNA endonuclease activity producing 5'-phosphomonoesters, hydrolytic mechanism"/>
    <property type="evidence" value="ECO:0007669"/>
    <property type="project" value="TreeGrafter"/>
</dbReference>
<dbReference type="OrthoDB" id="9762009at2"/>
<evidence type="ECO:0000256" key="6">
    <source>
        <dbReference type="ARBA" id="ARBA00023098"/>
    </source>
</evidence>
<dbReference type="RefSeq" id="WP_125485673.1">
    <property type="nucleotide sequence ID" value="NZ_RSDW01000001.1"/>
</dbReference>
<dbReference type="Proteomes" id="UP000269669">
    <property type="component" value="Unassembled WGS sequence"/>
</dbReference>
<dbReference type="SMART" id="SM00155">
    <property type="entry name" value="PLDc"/>
    <property type="match status" value="2"/>
</dbReference>
<reference evidence="8 9" key="1">
    <citation type="submission" date="2018-12" db="EMBL/GenBank/DDBJ databases">
        <title>Sequencing of bacterial isolates from soil warming experiment in Harvard Forest, Massachusetts, USA.</title>
        <authorList>
            <person name="Deangelis K."/>
        </authorList>
    </citation>
    <scope>NUCLEOTIDE SEQUENCE [LARGE SCALE GENOMIC DNA]</scope>
    <source>
        <strain evidence="8 9">EB153</strain>
    </source>
</reference>
<accession>A0A428MJV2</accession>
<dbReference type="AlphaFoldDB" id="A0A428MJV2"/>
<keyword evidence="4" id="KW-0378">Hydrolase</keyword>
<dbReference type="GO" id="GO:0004630">
    <property type="term" value="F:phospholipase D activity"/>
    <property type="evidence" value="ECO:0007669"/>
    <property type="project" value="UniProtKB-EC"/>
</dbReference>
<dbReference type="SUPFAM" id="SSF56024">
    <property type="entry name" value="Phospholipase D/nuclease"/>
    <property type="match status" value="2"/>
</dbReference>
<proteinExistence type="inferred from homology"/>
<evidence type="ECO:0000256" key="5">
    <source>
        <dbReference type="ARBA" id="ARBA00022963"/>
    </source>
</evidence>
<organism evidence="8 9">
    <name type="scientific">Edaphobacter aggregans</name>
    <dbReference type="NCBI Taxonomy" id="570835"/>
    <lineage>
        <taxon>Bacteria</taxon>
        <taxon>Pseudomonadati</taxon>
        <taxon>Acidobacteriota</taxon>
        <taxon>Terriglobia</taxon>
        <taxon>Terriglobales</taxon>
        <taxon>Acidobacteriaceae</taxon>
        <taxon>Edaphobacter</taxon>
    </lineage>
</organism>
<feature type="domain" description="PLD phosphodiesterase" evidence="7">
    <location>
        <begin position="240"/>
        <end position="267"/>
    </location>
</feature>
<evidence type="ECO:0000256" key="1">
    <source>
        <dbReference type="ARBA" id="ARBA00000798"/>
    </source>
</evidence>
<dbReference type="GO" id="GO:0006793">
    <property type="term" value="P:phosphorus metabolic process"/>
    <property type="evidence" value="ECO:0007669"/>
    <property type="project" value="UniProtKB-ARBA"/>
</dbReference>
<dbReference type="Gene3D" id="3.30.870.10">
    <property type="entry name" value="Endonuclease Chain A"/>
    <property type="match status" value="2"/>
</dbReference>
<dbReference type="GO" id="GO:0016042">
    <property type="term" value="P:lipid catabolic process"/>
    <property type="evidence" value="ECO:0007669"/>
    <property type="project" value="UniProtKB-KW"/>
</dbReference>
<sequence>MSRSLIVLPDDSAQPILDAIGQATKSIRIKMFVFSDPALLQAVIAAQQRGVDVRVMLNPARRDGKEENSDSRKALADGGIKVIDSNPDFDLTHEKSMVIDDSIAFVQSLNWETENLTTTRDYAVLTTHKHEVEEVMECFDADWNRSKFNAGDHSHLIWCVGNGRQRLGQLIDSAQHTLWLQNERYQDPVIIEHLVRASSRGVKIHIMARPPHKLKKEKLIEGVSGLRCLQDIGVKIHKLKHIKLHAKLLLADGARAIIGSINLAPGSFDSRRELAIEVDDEHIIRRIQKTLHEDWENSHLLDLSDEGLLAELEQCDPNVKEDLALQAESHHKGK</sequence>
<dbReference type="PROSITE" id="PS50035">
    <property type="entry name" value="PLD"/>
    <property type="match status" value="2"/>
</dbReference>
<evidence type="ECO:0000256" key="2">
    <source>
        <dbReference type="ARBA" id="ARBA00008664"/>
    </source>
</evidence>
<dbReference type="InterPro" id="IPR025202">
    <property type="entry name" value="PLD-like_dom"/>
</dbReference>
<keyword evidence="9" id="KW-1185">Reference proteome</keyword>
<dbReference type="InterPro" id="IPR001736">
    <property type="entry name" value="PLipase_D/transphosphatidylase"/>
</dbReference>
<comment type="catalytic activity">
    <reaction evidence="1">
        <text>a 1,2-diacyl-sn-glycero-3-phosphocholine + H2O = a 1,2-diacyl-sn-glycero-3-phosphate + choline + H(+)</text>
        <dbReference type="Rhea" id="RHEA:14445"/>
        <dbReference type="ChEBI" id="CHEBI:15354"/>
        <dbReference type="ChEBI" id="CHEBI:15377"/>
        <dbReference type="ChEBI" id="CHEBI:15378"/>
        <dbReference type="ChEBI" id="CHEBI:57643"/>
        <dbReference type="ChEBI" id="CHEBI:58608"/>
        <dbReference type="EC" id="3.1.4.4"/>
    </reaction>
</comment>
<dbReference type="Pfam" id="PF13091">
    <property type="entry name" value="PLDc_2"/>
    <property type="match status" value="2"/>
</dbReference>
<keyword evidence="6" id="KW-0443">Lipid metabolism</keyword>
<dbReference type="PANTHER" id="PTHR43856">
    <property type="entry name" value="CARDIOLIPIN HYDROLASE"/>
    <property type="match status" value="1"/>
</dbReference>
<dbReference type="EC" id="3.1.4.4" evidence="3"/>
<comment type="similarity">
    <text evidence="2">Belongs to the phospholipase D family.</text>
</comment>
<dbReference type="PANTHER" id="PTHR43856:SF1">
    <property type="entry name" value="MITOCHONDRIAL CARDIOLIPIN HYDROLASE"/>
    <property type="match status" value="1"/>
</dbReference>
<gene>
    <name evidence="8" type="ORF">EDE15_2681</name>
</gene>
<protein>
    <recommendedName>
        <fullName evidence="3">phospholipase D</fullName>
        <ecNumber evidence="3">3.1.4.4</ecNumber>
    </recommendedName>
</protein>
<evidence type="ECO:0000256" key="4">
    <source>
        <dbReference type="ARBA" id="ARBA00022801"/>
    </source>
</evidence>
<evidence type="ECO:0000313" key="8">
    <source>
        <dbReference type="EMBL" id="RSL17152.1"/>
    </source>
</evidence>
<dbReference type="InterPro" id="IPR051406">
    <property type="entry name" value="PLD_domain"/>
</dbReference>